<evidence type="ECO:0000313" key="2">
    <source>
        <dbReference type="Proteomes" id="UP000829999"/>
    </source>
</evidence>
<proteinExistence type="predicted"/>
<dbReference type="RefSeq" id="XP_050560118.1">
    <property type="nucleotide sequence ID" value="XM_050704161.1"/>
</dbReference>
<evidence type="ECO:0000313" key="3">
    <source>
        <dbReference type="RefSeq" id="XP_050560118.1"/>
    </source>
</evidence>
<protein>
    <submittedName>
        <fullName evidence="3">Uncharacterized protein LOC126912372</fullName>
    </submittedName>
</protein>
<feature type="signal peptide" evidence="1">
    <location>
        <begin position="1"/>
        <end position="22"/>
    </location>
</feature>
<accession>A0A9R0E7E3</accession>
<dbReference type="GeneID" id="126912372"/>
<dbReference type="OrthoDB" id="7138239at2759"/>
<evidence type="ECO:0000256" key="1">
    <source>
        <dbReference type="SAM" id="SignalP"/>
    </source>
</evidence>
<organism evidence="2 3">
    <name type="scientific">Spodoptera frugiperda</name>
    <name type="common">Fall armyworm</name>
    <dbReference type="NCBI Taxonomy" id="7108"/>
    <lineage>
        <taxon>Eukaryota</taxon>
        <taxon>Metazoa</taxon>
        <taxon>Ecdysozoa</taxon>
        <taxon>Arthropoda</taxon>
        <taxon>Hexapoda</taxon>
        <taxon>Insecta</taxon>
        <taxon>Pterygota</taxon>
        <taxon>Neoptera</taxon>
        <taxon>Endopterygota</taxon>
        <taxon>Lepidoptera</taxon>
        <taxon>Glossata</taxon>
        <taxon>Ditrysia</taxon>
        <taxon>Noctuoidea</taxon>
        <taxon>Noctuidae</taxon>
        <taxon>Amphipyrinae</taxon>
        <taxon>Spodoptera</taxon>
    </lineage>
</organism>
<dbReference type="AlphaFoldDB" id="A0A9R0E7E3"/>
<dbReference type="Proteomes" id="UP000829999">
    <property type="component" value="Chromosome 25"/>
</dbReference>
<name>A0A9R0E7E3_SPOFR</name>
<feature type="chain" id="PRO_5040400983" evidence="1">
    <location>
        <begin position="23"/>
        <end position="99"/>
    </location>
</feature>
<gene>
    <name evidence="3" type="primary">LOC126912372</name>
</gene>
<reference evidence="3" key="1">
    <citation type="submission" date="2025-08" db="UniProtKB">
        <authorList>
            <consortium name="RefSeq"/>
        </authorList>
    </citation>
    <scope>IDENTIFICATION</scope>
    <source>
        <tissue evidence="3">Whole larval tissue</tissue>
    </source>
</reference>
<keyword evidence="1" id="KW-0732">Signal</keyword>
<keyword evidence="2" id="KW-1185">Reference proteome</keyword>
<sequence>MAFLRFLLLILAVLFLSTDCLSKIVLPHKLRYLENMLNAEVVAKAAKIRQRMEANPNIPDMDKGWPMLLGQYQADDKSNVNSIPKNIYPNLYNRRMPNF</sequence>